<dbReference type="AlphaFoldDB" id="A0A9J7BP50"/>
<reference evidence="2" key="1">
    <citation type="submission" date="2021-04" db="EMBL/GenBank/DDBJ databases">
        <title>Phylogenetic analysis of Acidobacteriaceae.</title>
        <authorList>
            <person name="Qiu L."/>
            <person name="Zhang Q."/>
        </authorList>
    </citation>
    <scope>NUCLEOTIDE SEQUENCE</scope>
    <source>
        <strain evidence="2">DSM 25168</strain>
    </source>
</reference>
<proteinExistence type="predicted"/>
<protein>
    <submittedName>
        <fullName evidence="2">Uncharacterized protein</fullName>
    </submittedName>
</protein>
<evidence type="ECO:0000256" key="1">
    <source>
        <dbReference type="SAM" id="MobiDB-lite"/>
    </source>
</evidence>
<keyword evidence="3" id="KW-1185">Reference proteome</keyword>
<organism evidence="2 3">
    <name type="scientific">Occallatibacter riparius</name>
    <dbReference type="NCBI Taxonomy" id="1002689"/>
    <lineage>
        <taxon>Bacteria</taxon>
        <taxon>Pseudomonadati</taxon>
        <taxon>Acidobacteriota</taxon>
        <taxon>Terriglobia</taxon>
        <taxon>Terriglobales</taxon>
        <taxon>Acidobacteriaceae</taxon>
        <taxon>Occallatibacter</taxon>
    </lineage>
</organism>
<dbReference type="Proteomes" id="UP001059380">
    <property type="component" value="Chromosome"/>
</dbReference>
<feature type="compositionally biased region" description="Polar residues" evidence="1">
    <location>
        <begin position="49"/>
        <end position="64"/>
    </location>
</feature>
<dbReference type="KEGG" id="orp:MOP44_23555"/>
<accession>A0A9J7BP50</accession>
<gene>
    <name evidence="2" type="ORF">MOP44_23555</name>
</gene>
<feature type="region of interest" description="Disordered" evidence="1">
    <location>
        <begin position="49"/>
        <end position="75"/>
    </location>
</feature>
<evidence type="ECO:0000313" key="3">
    <source>
        <dbReference type="Proteomes" id="UP001059380"/>
    </source>
</evidence>
<name>A0A9J7BP50_9BACT</name>
<dbReference type="RefSeq" id="WP_260792865.1">
    <property type="nucleotide sequence ID" value="NZ_CP093313.1"/>
</dbReference>
<sequence>MKDHTSLPKVGDHVQISGRPEIYVVAAINEENHSVSLIPATSTEQASATKVISIDPSQSSSEPIQSHFRPIYRKP</sequence>
<evidence type="ECO:0000313" key="2">
    <source>
        <dbReference type="EMBL" id="UWZ83530.1"/>
    </source>
</evidence>
<dbReference type="EMBL" id="CP093313">
    <property type="protein sequence ID" value="UWZ83530.1"/>
    <property type="molecule type" value="Genomic_DNA"/>
</dbReference>